<reference evidence="4" key="1">
    <citation type="submission" date="2023-06" db="EMBL/GenBank/DDBJ databases">
        <title>Male Hemibagrus guttatus genome.</title>
        <authorList>
            <person name="Bian C."/>
        </authorList>
    </citation>
    <scope>NUCLEOTIDE SEQUENCE</scope>
    <source>
        <strain evidence="4">Male_cb2023</strain>
        <tissue evidence="4">Muscle</tissue>
    </source>
</reference>
<gene>
    <name evidence="4" type="ORF">QTP70_021812</name>
</gene>
<keyword evidence="2" id="KW-0812">Transmembrane</keyword>
<keyword evidence="5" id="KW-1185">Reference proteome</keyword>
<evidence type="ECO:0000256" key="1">
    <source>
        <dbReference type="ARBA" id="ARBA00023157"/>
    </source>
</evidence>
<proteinExistence type="predicted"/>
<name>A0AAE0UGY4_9TELE</name>
<evidence type="ECO:0000259" key="3">
    <source>
        <dbReference type="PROSITE" id="PS50041"/>
    </source>
</evidence>
<sequence>SLGSEPLGSVMWFSGEPNNYGGSEDCGSVISTGWNDIPCGFTLPSVCFDGSKTGNDRYIYISTTRSWAEAQAFCRQYYTDLVSIKDPTENSVIAEWSLGTPGLVCTESGCRRTVLNHNAFLLLLMFVFECVFAFLHLVITEKQQIVKVKVRSNQDVNDPQVKVAILGQIKQKLKDHGMTENITVKWREESDGRVFHKEKEEL</sequence>
<dbReference type="InterPro" id="IPR016187">
    <property type="entry name" value="CTDL_fold"/>
</dbReference>
<keyword evidence="2" id="KW-1133">Transmembrane helix</keyword>
<dbReference type="InterPro" id="IPR001304">
    <property type="entry name" value="C-type_lectin-like"/>
</dbReference>
<dbReference type="PROSITE" id="PS00615">
    <property type="entry name" value="C_TYPE_LECTIN_1"/>
    <property type="match status" value="1"/>
</dbReference>
<dbReference type="PANTHER" id="PTHR45784:SF3">
    <property type="entry name" value="C-TYPE LECTIN DOMAIN FAMILY 4 MEMBER K-LIKE-RELATED"/>
    <property type="match status" value="1"/>
</dbReference>
<dbReference type="InterPro" id="IPR018378">
    <property type="entry name" value="C-type_lectin_CS"/>
</dbReference>
<protein>
    <recommendedName>
        <fullName evidence="3">C-type lectin domain-containing protein</fullName>
    </recommendedName>
</protein>
<feature type="transmembrane region" description="Helical" evidence="2">
    <location>
        <begin position="119"/>
        <end position="139"/>
    </location>
</feature>
<accession>A0AAE0UGY4</accession>
<evidence type="ECO:0000313" key="5">
    <source>
        <dbReference type="Proteomes" id="UP001274896"/>
    </source>
</evidence>
<evidence type="ECO:0000313" key="4">
    <source>
        <dbReference type="EMBL" id="KAK3505546.1"/>
    </source>
</evidence>
<dbReference type="InterPro" id="IPR016186">
    <property type="entry name" value="C-type_lectin-like/link_sf"/>
</dbReference>
<feature type="domain" description="C-type lectin" evidence="3">
    <location>
        <begin position="1"/>
        <end position="48"/>
    </location>
</feature>
<evidence type="ECO:0000256" key="2">
    <source>
        <dbReference type="SAM" id="Phobius"/>
    </source>
</evidence>
<keyword evidence="1" id="KW-1015">Disulfide bond</keyword>
<dbReference type="SUPFAM" id="SSF56436">
    <property type="entry name" value="C-type lectin-like"/>
    <property type="match status" value="2"/>
</dbReference>
<dbReference type="EMBL" id="JAUCMX010000908">
    <property type="protein sequence ID" value="KAK3505546.1"/>
    <property type="molecule type" value="Genomic_DNA"/>
</dbReference>
<keyword evidence="2" id="KW-0472">Membrane</keyword>
<dbReference type="PROSITE" id="PS50041">
    <property type="entry name" value="C_TYPE_LECTIN_2"/>
    <property type="match status" value="1"/>
</dbReference>
<comment type="caution">
    <text evidence="4">The sequence shown here is derived from an EMBL/GenBank/DDBJ whole genome shotgun (WGS) entry which is preliminary data.</text>
</comment>
<organism evidence="4 5">
    <name type="scientific">Hemibagrus guttatus</name>
    <dbReference type="NCBI Taxonomy" id="175788"/>
    <lineage>
        <taxon>Eukaryota</taxon>
        <taxon>Metazoa</taxon>
        <taxon>Chordata</taxon>
        <taxon>Craniata</taxon>
        <taxon>Vertebrata</taxon>
        <taxon>Euteleostomi</taxon>
        <taxon>Actinopterygii</taxon>
        <taxon>Neopterygii</taxon>
        <taxon>Teleostei</taxon>
        <taxon>Ostariophysi</taxon>
        <taxon>Siluriformes</taxon>
        <taxon>Bagridae</taxon>
        <taxon>Hemibagrus</taxon>
    </lineage>
</organism>
<dbReference type="AlphaFoldDB" id="A0AAE0UGY4"/>
<dbReference type="Gene3D" id="3.10.100.10">
    <property type="entry name" value="Mannose-Binding Protein A, subunit A"/>
    <property type="match status" value="2"/>
</dbReference>
<feature type="non-terminal residue" evidence="4">
    <location>
        <position position="1"/>
    </location>
</feature>
<dbReference type="PANTHER" id="PTHR45784">
    <property type="entry name" value="C-TYPE LECTIN DOMAIN FAMILY 20 MEMBER A-RELATED"/>
    <property type="match status" value="1"/>
</dbReference>
<dbReference type="Proteomes" id="UP001274896">
    <property type="component" value="Unassembled WGS sequence"/>
</dbReference>